<evidence type="ECO:0000256" key="1">
    <source>
        <dbReference type="ARBA" id="ARBA00001576"/>
    </source>
</evidence>
<reference evidence="14 15" key="1">
    <citation type="submission" date="2015-09" db="EMBL/GenBank/DDBJ databases">
        <title>Sorangium comparison.</title>
        <authorList>
            <person name="Zaburannyi N."/>
            <person name="Bunk B."/>
            <person name="Overmann J."/>
            <person name="Mueller R."/>
        </authorList>
    </citation>
    <scope>NUCLEOTIDE SEQUENCE [LARGE SCALE GENOMIC DNA]</scope>
    <source>
        <strain evidence="14 15">So ce836</strain>
    </source>
</reference>
<keyword evidence="5" id="KW-0378">Hydrolase</keyword>
<evidence type="ECO:0000256" key="3">
    <source>
        <dbReference type="ARBA" id="ARBA00012757"/>
    </source>
</evidence>
<evidence type="ECO:0000256" key="2">
    <source>
        <dbReference type="ARBA" id="ARBA00006188"/>
    </source>
</evidence>
<sequence length="623" mass="69500">MPAPLEHYGLIGDTTTVGLVSCNGSLDWLCLPRIDSDACFARLLGRDDHGYWTIRPATAIRSLERRYRRDTLVLETEFACEGGRARLIDFMPPGVAAHEATRLVDGAYGVVAHDVIRIVEGIEGEVPMHSDLMARFGYGRMIPWIQCDGGRATLTSGPAALAFSSPAPLDPDWNAARLETNFVVRAGQRLPFTLTFYPSHERAPAHPVDAEQELARTERHWRAWAGRCRYQGRWRDAVVRSLLTLKALTYAPTGGIVAAPTTSLPEDLGGVRNWDYRYCWLRDSTLTLDALMRGGYLEEAQAWRDWLMRAVAGAPAQLQIMYGVAGEHRLTEVELPWLPGYEESRPVRIGNGAYDQFQLDVYGEVLNTLYDAHAQGLPDLPHTWDPIVEIVDFVERSWQRPDEGIWEIRGGKQLHFTHSKLMTWVAVDRAVRMIEEFGVGGQHRLAKRLLRWRALREEIRGDLLARGFNTRVGAFTQSYGSEALDASVLLIPHMGFLAADDPRMLSTVAAIEKGLTRDGLVLRYATETGVDGLPGHEGTFLICSFWLADNYAMVGRLDEAEALLDRLVSLRNDVGLLAEEYSPELHRQLGNFPQAFSHVGVVNTAHIIDARRAGKEVSLPSAA</sequence>
<keyword evidence="6" id="KW-0119">Carbohydrate metabolism</keyword>
<evidence type="ECO:0000256" key="9">
    <source>
        <dbReference type="ARBA" id="ARBA00031637"/>
    </source>
</evidence>
<dbReference type="Pfam" id="PF19291">
    <property type="entry name" value="TREH_N"/>
    <property type="match status" value="1"/>
</dbReference>
<accession>A0A4P2QH31</accession>
<dbReference type="InterPro" id="IPR045582">
    <property type="entry name" value="Trehalase-like_N"/>
</dbReference>
<evidence type="ECO:0000313" key="14">
    <source>
        <dbReference type="EMBL" id="AUX29145.1"/>
    </source>
</evidence>
<dbReference type="Gene3D" id="1.50.10.10">
    <property type="match status" value="1"/>
</dbReference>
<dbReference type="GO" id="GO:0004555">
    <property type="term" value="F:alpha,alpha-trehalase activity"/>
    <property type="evidence" value="ECO:0007669"/>
    <property type="project" value="UniProtKB-EC"/>
</dbReference>
<evidence type="ECO:0000313" key="15">
    <source>
        <dbReference type="Proteomes" id="UP000295497"/>
    </source>
</evidence>
<name>A0A4P2QH31_SORCE</name>
<dbReference type="GO" id="GO:0005993">
    <property type="term" value="P:trehalose catabolic process"/>
    <property type="evidence" value="ECO:0007669"/>
    <property type="project" value="UniProtKB-ARBA"/>
</dbReference>
<dbReference type="RefSeq" id="WP_129581175.1">
    <property type="nucleotide sequence ID" value="NZ_CP012672.1"/>
</dbReference>
<dbReference type="FunFam" id="1.50.10.10:FF:000005">
    <property type="entry name" value="Glycosyl hydrolase, glucoamylase"/>
    <property type="match status" value="1"/>
</dbReference>
<evidence type="ECO:0000259" key="13">
    <source>
        <dbReference type="Pfam" id="PF19291"/>
    </source>
</evidence>
<organism evidence="14 15">
    <name type="scientific">Sorangium cellulosum</name>
    <name type="common">Polyangium cellulosum</name>
    <dbReference type="NCBI Taxonomy" id="56"/>
    <lineage>
        <taxon>Bacteria</taxon>
        <taxon>Pseudomonadati</taxon>
        <taxon>Myxococcota</taxon>
        <taxon>Polyangia</taxon>
        <taxon>Polyangiales</taxon>
        <taxon>Polyangiaceae</taxon>
        <taxon>Sorangium</taxon>
    </lineage>
</organism>
<dbReference type="PANTHER" id="PTHR31616">
    <property type="entry name" value="TREHALASE"/>
    <property type="match status" value="1"/>
</dbReference>
<comment type="cofactor">
    <cofactor evidence="10">
        <name>phosphate</name>
        <dbReference type="ChEBI" id="CHEBI:43474"/>
    </cofactor>
</comment>
<dbReference type="Proteomes" id="UP000295497">
    <property type="component" value="Chromosome"/>
</dbReference>
<protein>
    <recommendedName>
        <fullName evidence="4">Trehalase</fullName>
        <ecNumber evidence="3">3.2.1.28</ecNumber>
    </recommendedName>
    <alternativeName>
        <fullName evidence="8">Alpha,alpha-trehalase</fullName>
    </alternativeName>
    <alternativeName>
        <fullName evidence="9">Alpha,alpha-trehalose glucohydrolase</fullName>
    </alternativeName>
</protein>
<comment type="catalytic activity">
    <reaction evidence="1">
        <text>alpha,alpha-trehalose + H2O = alpha-D-glucose + beta-D-glucose</text>
        <dbReference type="Rhea" id="RHEA:32675"/>
        <dbReference type="ChEBI" id="CHEBI:15377"/>
        <dbReference type="ChEBI" id="CHEBI:15903"/>
        <dbReference type="ChEBI" id="CHEBI:16551"/>
        <dbReference type="ChEBI" id="CHEBI:17925"/>
        <dbReference type="EC" id="3.2.1.28"/>
    </reaction>
</comment>
<gene>
    <name evidence="14" type="ORF">SOCE836_012330</name>
</gene>
<keyword evidence="7" id="KW-0326">Glycosidase</keyword>
<dbReference type="Pfam" id="PF00723">
    <property type="entry name" value="Glyco_hydro_15"/>
    <property type="match status" value="1"/>
</dbReference>
<dbReference type="SUPFAM" id="SSF48208">
    <property type="entry name" value="Six-hairpin glycosidases"/>
    <property type="match status" value="1"/>
</dbReference>
<evidence type="ECO:0000256" key="6">
    <source>
        <dbReference type="ARBA" id="ARBA00023277"/>
    </source>
</evidence>
<evidence type="ECO:0000259" key="12">
    <source>
        <dbReference type="Pfam" id="PF00723"/>
    </source>
</evidence>
<dbReference type="EMBL" id="CP012672">
    <property type="protein sequence ID" value="AUX29145.1"/>
    <property type="molecule type" value="Genomic_DNA"/>
</dbReference>
<dbReference type="InterPro" id="IPR012341">
    <property type="entry name" value="6hp_glycosidase-like_sf"/>
</dbReference>
<dbReference type="InterPro" id="IPR008928">
    <property type="entry name" value="6-hairpin_glycosidase_sf"/>
</dbReference>
<comment type="similarity">
    <text evidence="2">Belongs to the glycosyl hydrolase 15 family.</text>
</comment>
<dbReference type="PANTHER" id="PTHR31616:SF0">
    <property type="entry name" value="GLUCAN 1,4-ALPHA-GLUCOSIDASE"/>
    <property type="match status" value="1"/>
</dbReference>
<dbReference type="InterPro" id="IPR011613">
    <property type="entry name" value="GH15-like"/>
</dbReference>
<evidence type="ECO:0000256" key="4">
    <source>
        <dbReference type="ARBA" id="ARBA00019905"/>
    </source>
</evidence>
<evidence type="ECO:0000256" key="5">
    <source>
        <dbReference type="ARBA" id="ARBA00022801"/>
    </source>
</evidence>
<evidence type="ECO:0000256" key="8">
    <source>
        <dbReference type="ARBA" id="ARBA00030473"/>
    </source>
</evidence>
<dbReference type="AlphaFoldDB" id="A0A4P2QH31"/>
<comment type="pathway">
    <text evidence="11">Glycan degradation; trehalose degradation; D-glucose from alpha,alpha-trehalose: step 1/1.</text>
</comment>
<dbReference type="EC" id="3.2.1.28" evidence="3"/>
<feature type="domain" description="GH15-like" evidence="12">
    <location>
        <begin position="234"/>
        <end position="605"/>
    </location>
</feature>
<evidence type="ECO:0000256" key="10">
    <source>
        <dbReference type="ARBA" id="ARBA00053030"/>
    </source>
</evidence>
<feature type="domain" description="Trehalase-like N-terminal" evidence="13">
    <location>
        <begin position="3"/>
        <end position="104"/>
    </location>
</feature>
<proteinExistence type="inferred from homology"/>
<evidence type="ECO:0000256" key="7">
    <source>
        <dbReference type="ARBA" id="ARBA00023295"/>
    </source>
</evidence>
<evidence type="ECO:0000256" key="11">
    <source>
        <dbReference type="ARBA" id="ARBA00060615"/>
    </source>
</evidence>